<name>A0ABQ4K4J6_9BACI</name>
<dbReference type="InterPro" id="IPR003646">
    <property type="entry name" value="SH3-like_bac-type"/>
</dbReference>
<keyword evidence="5" id="KW-1185">Reference proteome</keyword>
<gene>
    <name evidence="4" type="ORF">J1TS3_12490</name>
</gene>
<protein>
    <submittedName>
        <fullName evidence="4">N-acetylmuramoyl-L-alanine amidase</fullName>
    </submittedName>
</protein>
<dbReference type="InterPro" id="IPR050695">
    <property type="entry name" value="N-acetylmuramoyl_amidase_3"/>
</dbReference>
<dbReference type="Gene3D" id="2.30.30.40">
    <property type="entry name" value="SH3 Domains"/>
    <property type="match status" value="3"/>
</dbReference>
<dbReference type="PANTHER" id="PTHR30404:SF7">
    <property type="entry name" value="CELL WALL AMIDASE LYTH-RELATED"/>
    <property type="match status" value="1"/>
</dbReference>
<dbReference type="EMBL" id="BOQT01000003">
    <property type="protein sequence ID" value="GIN20115.1"/>
    <property type="molecule type" value="Genomic_DNA"/>
</dbReference>
<dbReference type="Proteomes" id="UP000680279">
    <property type="component" value="Unassembled WGS sequence"/>
</dbReference>
<dbReference type="PANTHER" id="PTHR30404">
    <property type="entry name" value="N-ACETYLMURAMOYL-L-ALANINE AMIDASE"/>
    <property type="match status" value="1"/>
</dbReference>
<feature type="domain" description="SH3b" evidence="3">
    <location>
        <begin position="23"/>
        <end position="85"/>
    </location>
</feature>
<dbReference type="PROSITE" id="PS51781">
    <property type="entry name" value="SH3B"/>
    <property type="match status" value="3"/>
</dbReference>
<reference evidence="4 5" key="1">
    <citation type="submission" date="2021-03" db="EMBL/GenBank/DDBJ databases">
        <title>Antimicrobial resistance genes in bacteria isolated from Japanese honey, and their potential for conferring macrolide and lincosamide resistance in the American foulbrood pathogen Paenibacillus larvae.</title>
        <authorList>
            <person name="Okamoto M."/>
            <person name="Kumagai M."/>
            <person name="Kanamori H."/>
            <person name="Takamatsu D."/>
        </authorList>
    </citation>
    <scope>NUCLEOTIDE SEQUENCE [LARGE SCALE GENOMIC DNA]</scope>
    <source>
        <strain evidence="4 5">J1TS3</strain>
    </source>
</reference>
<dbReference type="InterPro" id="IPR017293">
    <property type="entry name" value="N-acetylmuramoyl-L-ala_amidase"/>
</dbReference>
<evidence type="ECO:0000313" key="5">
    <source>
        <dbReference type="Proteomes" id="UP000680279"/>
    </source>
</evidence>
<accession>A0ABQ4K4J6</accession>
<organism evidence="4 5">
    <name type="scientific">Siminovitchia fordii</name>
    <dbReference type="NCBI Taxonomy" id="254759"/>
    <lineage>
        <taxon>Bacteria</taxon>
        <taxon>Bacillati</taxon>
        <taxon>Bacillota</taxon>
        <taxon>Bacilli</taxon>
        <taxon>Bacillales</taxon>
        <taxon>Bacillaceae</taxon>
        <taxon>Siminovitchia</taxon>
    </lineage>
</organism>
<feature type="domain" description="SH3b" evidence="3">
    <location>
        <begin position="90"/>
        <end position="153"/>
    </location>
</feature>
<dbReference type="Gene3D" id="3.40.630.40">
    <property type="entry name" value="Zn-dependent exopeptidases"/>
    <property type="match status" value="1"/>
</dbReference>
<feature type="domain" description="SH3b" evidence="3">
    <location>
        <begin position="158"/>
        <end position="223"/>
    </location>
</feature>
<keyword evidence="1" id="KW-0378">Hydrolase</keyword>
<evidence type="ECO:0000259" key="3">
    <source>
        <dbReference type="PROSITE" id="PS51781"/>
    </source>
</evidence>
<sequence length="411" mass="45772">MILALIFIIAGCGKDPSFTTEDTETATILGEVVNVREKPGASYPIITQLKKGETYPVIEEKDDWYEIELKSGETGWIAGWLASKKAGKVKPSKGIIAVQNLNVRSEPSTESDILGKLEEGDKVKVLEENNGWSKIPFESGTAWVSSEYIKVAQDKTKQEPANVMVLHDDSKIRKKPDIESSIVGQAYAGEVYEVIDQKNDWVEVKTSKGKKGYIASWIVSMTDRPASQRRPGKGISGKLIVIDAGHGGHDQGAAGTNGTLEKDLTLKTAKMLKKKLEKADAHVVLTRTGDKYVPLYDRTNKAAENRADAFISLHYDSIDDSSASGHTTYYYHSYERRLADTLHSHLSKSVQLKDRGSQFGNYYVMRENTQPAVLLELGYLSNEDEEKIIKTEKYRKKVIEAIVEGLNDYFK</sequence>
<evidence type="ECO:0000256" key="2">
    <source>
        <dbReference type="ARBA" id="ARBA00023316"/>
    </source>
</evidence>
<keyword evidence="2" id="KW-0961">Cell wall biogenesis/degradation</keyword>
<dbReference type="Pfam" id="PF01520">
    <property type="entry name" value="Amidase_3"/>
    <property type="match status" value="1"/>
</dbReference>
<dbReference type="SMART" id="SM00646">
    <property type="entry name" value="Ami_3"/>
    <property type="match status" value="1"/>
</dbReference>
<dbReference type="SUPFAM" id="SSF53187">
    <property type="entry name" value="Zn-dependent exopeptidases"/>
    <property type="match status" value="1"/>
</dbReference>
<dbReference type="Pfam" id="PF08239">
    <property type="entry name" value="SH3_3"/>
    <property type="match status" value="3"/>
</dbReference>
<dbReference type="PIRSF" id="PIRSF037846">
    <property type="entry name" value="Autolysin_YrvJ_prd"/>
    <property type="match status" value="1"/>
</dbReference>
<evidence type="ECO:0000313" key="4">
    <source>
        <dbReference type="EMBL" id="GIN20115.1"/>
    </source>
</evidence>
<comment type="caution">
    <text evidence="4">The sequence shown here is derived from an EMBL/GenBank/DDBJ whole genome shotgun (WGS) entry which is preliminary data.</text>
</comment>
<proteinExistence type="predicted"/>
<dbReference type="SMART" id="SM00287">
    <property type="entry name" value="SH3b"/>
    <property type="match status" value="3"/>
</dbReference>
<dbReference type="InterPro" id="IPR002508">
    <property type="entry name" value="MurNAc-LAA_cat"/>
</dbReference>
<evidence type="ECO:0000256" key="1">
    <source>
        <dbReference type="ARBA" id="ARBA00022801"/>
    </source>
</evidence>
<dbReference type="CDD" id="cd02696">
    <property type="entry name" value="MurNAc-LAA"/>
    <property type="match status" value="1"/>
</dbReference>